<dbReference type="Pfam" id="PF05786">
    <property type="entry name" value="Cnd2"/>
    <property type="match status" value="2"/>
</dbReference>
<reference evidence="3" key="2">
    <citation type="submission" date="2015-03" db="UniProtKB">
        <authorList>
            <consortium name="EnsemblPlants"/>
        </authorList>
    </citation>
    <scope>IDENTIFICATION</scope>
</reference>
<dbReference type="GO" id="GO:0000796">
    <property type="term" value="C:condensin complex"/>
    <property type="evidence" value="ECO:0007669"/>
    <property type="project" value="InterPro"/>
</dbReference>
<dbReference type="HOGENOM" id="CLU_010510_1_0_1"/>
<keyword evidence="4" id="KW-1185">Reference proteome</keyword>
<accession>A0A0D3BSU3</accession>
<evidence type="ECO:0000313" key="3">
    <source>
        <dbReference type="EnsemblPlants" id="Bo4g046090.1"/>
    </source>
</evidence>
<feature type="compositionally biased region" description="Basic and acidic residues" evidence="2">
    <location>
        <begin position="565"/>
        <end position="579"/>
    </location>
</feature>
<name>A0A0D3BSU3_BRAOL</name>
<dbReference type="EnsemblPlants" id="Bo4g046090.1">
    <property type="protein sequence ID" value="Bo4g046090.1"/>
    <property type="gene ID" value="Bo4g046090"/>
</dbReference>
<organism evidence="3 4">
    <name type="scientific">Brassica oleracea var. oleracea</name>
    <dbReference type="NCBI Taxonomy" id="109376"/>
    <lineage>
        <taxon>Eukaryota</taxon>
        <taxon>Viridiplantae</taxon>
        <taxon>Streptophyta</taxon>
        <taxon>Embryophyta</taxon>
        <taxon>Tracheophyta</taxon>
        <taxon>Spermatophyta</taxon>
        <taxon>Magnoliopsida</taxon>
        <taxon>eudicotyledons</taxon>
        <taxon>Gunneridae</taxon>
        <taxon>Pentapetalae</taxon>
        <taxon>rosids</taxon>
        <taxon>malvids</taxon>
        <taxon>Brassicales</taxon>
        <taxon>Brassicaceae</taxon>
        <taxon>Brassiceae</taxon>
        <taxon>Brassica</taxon>
    </lineage>
</organism>
<protein>
    <recommendedName>
        <fullName evidence="1">Condensin complex subunit 2</fullName>
    </recommendedName>
</protein>
<dbReference type="STRING" id="109376.A0A0D3BSU3"/>
<reference evidence="3 4" key="1">
    <citation type="journal article" date="2014" name="Genome Biol.">
        <title>Transcriptome and methylome profiling reveals relics of genome dominance in the mesopolyploid Brassica oleracea.</title>
        <authorList>
            <person name="Parkin I.A."/>
            <person name="Koh C."/>
            <person name="Tang H."/>
            <person name="Robinson S.J."/>
            <person name="Kagale S."/>
            <person name="Clarke W.E."/>
            <person name="Town C.D."/>
            <person name="Nixon J."/>
            <person name="Krishnakumar V."/>
            <person name="Bidwell S.L."/>
            <person name="Denoeud F."/>
            <person name="Belcram H."/>
            <person name="Links M.G."/>
            <person name="Just J."/>
            <person name="Clarke C."/>
            <person name="Bender T."/>
            <person name="Huebert T."/>
            <person name="Mason A.S."/>
            <person name="Pires J.C."/>
            <person name="Barker G."/>
            <person name="Moore J."/>
            <person name="Walley P.G."/>
            <person name="Manoli S."/>
            <person name="Batley J."/>
            <person name="Edwards D."/>
            <person name="Nelson M.N."/>
            <person name="Wang X."/>
            <person name="Paterson A.H."/>
            <person name="King G."/>
            <person name="Bancroft I."/>
            <person name="Chalhoub B."/>
            <person name="Sharpe A.G."/>
        </authorList>
    </citation>
    <scope>NUCLEOTIDE SEQUENCE</scope>
    <source>
        <strain evidence="3 4">cv. TO1000</strain>
    </source>
</reference>
<feature type="region of interest" description="Disordered" evidence="2">
    <location>
        <begin position="550"/>
        <end position="611"/>
    </location>
</feature>
<dbReference type="InterPro" id="IPR022816">
    <property type="entry name" value="Condensin_barren_su2"/>
</dbReference>
<evidence type="ECO:0000313" key="4">
    <source>
        <dbReference type="Proteomes" id="UP000032141"/>
    </source>
</evidence>
<dbReference type="PANTHER" id="PTHR13108">
    <property type="entry name" value="CONDENSIN COMPLEX SUBUNIT 2"/>
    <property type="match status" value="1"/>
</dbReference>
<feature type="region of interest" description="Disordered" evidence="2">
    <location>
        <begin position="439"/>
        <end position="481"/>
    </location>
</feature>
<keyword evidence="1" id="KW-0132">Cell division</keyword>
<dbReference type="AlphaFoldDB" id="A0A0D3BSU3"/>
<evidence type="ECO:0000256" key="2">
    <source>
        <dbReference type="SAM" id="MobiDB-lite"/>
    </source>
</evidence>
<dbReference type="GO" id="GO:0007076">
    <property type="term" value="P:mitotic chromosome condensation"/>
    <property type="evidence" value="ECO:0007669"/>
    <property type="project" value="InterPro"/>
</dbReference>
<keyword evidence="1" id="KW-0131">Cell cycle</keyword>
<comment type="similarity">
    <text evidence="1">Belongs to the CND2 (condensin subunit 2) family.</text>
</comment>
<dbReference type="Proteomes" id="UP000032141">
    <property type="component" value="Chromosome C4"/>
</dbReference>
<dbReference type="Gramene" id="Bo4g046090.1">
    <property type="protein sequence ID" value="Bo4g046090.1"/>
    <property type="gene ID" value="Bo4g046090"/>
</dbReference>
<evidence type="ECO:0000256" key="1">
    <source>
        <dbReference type="PIRNR" id="PIRNR017126"/>
    </source>
</evidence>
<dbReference type="eggNOG" id="KOG2328">
    <property type="taxonomic scope" value="Eukaryota"/>
</dbReference>
<dbReference type="PANTHER" id="PTHR13108:SF13">
    <property type="entry name" value="CONDENSIN COMPLEX SUBUNIT 2"/>
    <property type="match status" value="1"/>
</dbReference>
<comment type="function">
    <text evidence="1">Regulatory subunit of the condensin complex, a complex required for conversion of interphase chromatin into mitotic-like condense chromosomes.</text>
</comment>
<dbReference type="GO" id="GO:0003682">
    <property type="term" value="F:chromatin binding"/>
    <property type="evidence" value="ECO:0007669"/>
    <property type="project" value="TreeGrafter"/>
</dbReference>
<keyword evidence="1" id="KW-0226">DNA condensation</keyword>
<dbReference type="PIRSF" id="PIRSF017126">
    <property type="entry name" value="Condensin_H"/>
    <property type="match status" value="1"/>
</dbReference>
<feature type="compositionally biased region" description="Acidic residues" evidence="2">
    <location>
        <begin position="580"/>
        <end position="590"/>
    </location>
</feature>
<dbReference type="OMA" id="LPRDMHY"/>
<dbReference type="GO" id="GO:0051301">
    <property type="term" value="P:cell division"/>
    <property type="evidence" value="ECO:0007669"/>
    <property type="project" value="UniProtKB-KW"/>
</dbReference>
<proteinExistence type="inferred from homology"/>
<keyword evidence="1" id="KW-0498">Mitosis</keyword>
<sequence>NPPKSLEYTLLRPTQRRFSFPANSFSFLLPGASAMEETLTPNPKQRPTSTATTRIQAPTSPFFLGSNNDRLEREQARAARVAASRRRSVVFGRGPQLEKESDPCFDKQQILELFQNCIKLASENKINQKNTWELNLIDHLCEIIKVEDENNTETNFQKASCTLEAGVKIYSMRVDSVHSEAYKVLGGITRAGHDDTGDNEDAAGSVVTATNQKKQAEKKLSPLSTLEPSFDALNVKKFDVAFAVDPLYHQTSAQFDEGGAKGLLLNNLGVYGGCQVLFDSQEIPGKLVSSANQHDKSETIDLFFAKECVEKMVLNMRQKDEIVPSLRAIINQFDEENQRPSDTFSCSQKTTESFDISHDNEASYADNDDGYDNFGDSFNYEGQSGAAGENFGLNDAEPAYSNFPEEVEPASLQDLESDERFENVDDYLFLSLGISSKQNSWAGPDHWKYRKTKGPDVHPASENGSSPPVKKTRKKKQAEPELDFTKALEEDIPDIFAPPKNLKSLLLPANRAPCQTKLPEDCHYQPENLVKLFLLPNVMCIGKRRRKCSGKNFQSSNITGGLLRGETRQQYDDHEHAESWENDNVYDDGPFDNGNDQSDAEDTTNSLISQPRQVNKIEVQYDKASKQVDVQVLKETLWECLQESPQPPIEDEEHQQEPPESRSFKELLASFPDDCKAAGTTQDISPHLCFICLLHLANEHNLSLVGSQDLEDLTINFA</sequence>